<dbReference type="GO" id="GO:0003723">
    <property type="term" value="F:RNA binding"/>
    <property type="evidence" value="ECO:0007669"/>
    <property type="project" value="InterPro"/>
</dbReference>
<dbReference type="InterPro" id="IPR036085">
    <property type="entry name" value="PAZ_dom_sf"/>
</dbReference>
<dbReference type="InterPro" id="IPR003165">
    <property type="entry name" value="Piwi"/>
</dbReference>
<dbReference type="Pfam" id="PF16486">
    <property type="entry name" value="ArgoN"/>
    <property type="match status" value="1"/>
</dbReference>
<organism evidence="4 5">
    <name type="scientific">Rhizophagus irregularis</name>
    <dbReference type="NCBI Taxonomy" id="588596"/>
    <lineage>
        <taxon>Eukaryota</taxon>
        <taxon>Fungi</taxon>
        <taxon>Fungi incertae sedis</taxon>
        <taxon>Mucoromycota</taxon>
        <taxon>Glomeromycotina</taxon>
        <taxon>Glomeromycetes</taxon>
        <taxon>Glomerales</taxon>
        <taxon>Glomeraceae</taxon>
        <taxon>Rhizophagus</taxon>
    </lineage>
</organism>
<dbReference type="Pfam" id="PF02170">
    <property type="entry name" value="PAZ"/>
    <property type="match status" value="1"/>
</dbReference>
<dbReference type="InterPro" id="IPR003100">
    <property type="entry name" value="PAZ_dom"/>
</dbReference>
<dbReference type="Pfam" id="PF08699">
    <property type="entry name" value="ArgoL1"/>
    <property type="match status" value="1"/>
</dbReference>
<reference evidence="4 5" key="1">
    <citation type="submission" date="2017-10" db="EMBL/GenBank/DDBJ databases">
        <title>Extensive intraspecific genome diversity in a model arbuscular mycorrhizal fungus.</title>
        <authorList>
            <person name="Chen E.C.H."/>
            <person name="Morin E."/>
            <person name="Baudet D."/>
            <person name="Noel J."/>
            <person name="Ndikumana S."/>
            <person name="Charron P."/>
            <person name="St-Onge C."/>
            <person name="Giorgi J."/>
            <person name="Grigoriev I.V."/>
            <person name="Roux C."/>
            <person name="Martin F.M."/>
            <person name="Corradi N."/>
        </authorList>
    </citation>
    <scope>NUCLEOTIDE SEQUENCE [LARGE SCALE GENOMIC DNA]</scope>
    <source>
        <strain evidence="4 5">A1</strain>
    </source>
</reference>
<dbReference type="AlphaFoldDB" id="A0A2N0S2D5"/>
<dbReference type="SMART" id="SM01163">
    <property type="entry name" value="DUF1785"/>
    <property type="match status" value="1"/>
</dbReference>
<evidence type="ECO:0000256" key="1">
    <source>
        <dbReference type="RuleBase" id="RU361178"/>
    </source>
</evidence>
<dbReference type="InterPro" id="IPR032472">
    <property type="entry name" value="ArgoL2"/>
</dbReference>
<gene>
    <name evidence="4" type="ORF">RhiirA1_455656</name>
</gene>
<dbReference type="CDD" id="cd04657">
    <property type="entry name" value="Piwi_ago-like"/>
    <property type="match status" value="1"/>
</dbReference>
<dbReference type="CDD" id="cd02846">
    <property type="entry name" value="PAZ_argonaute_like"/>
    <property type="match status" value="1"/>
</dbReference>
<dbReference type="EMBL" id="LLXH01000262">
    <property type="protein sequence ID" value="PKC69723.1"/>
    <property type="molecule type" value="Genomic_DNA"/>
</dbReference>
<evidence type="ECO:0000313" key="4">
    <source>
        <dbReference type="EMBL" id="PKC69723.1"/>
    </source>
</evidence>
<dbReference type="InterPro" id="IPR012337">
    <property type="entry name" value="RNaseH-like_sf"/>
</dbReference>
<proteinExistence type="inferred from homology"/>
<dbReference type="SMART" id="SM00949">
    <property type="entry name" value="PAZ"/>
    <property type="match status" value="1"/>
</dbReference>
<dbReference type="SUPFAM" id="SSF101690">
    <property type="entry name" value="PAZ domain"/>
    <property type="match status" value="1"/>
</dbReference>
<comment type="caution">
    <text evidence="4">The sequence shown here is derived from an EMBL/GenBank/DDBJ whole genome shotgun (WGS) entry which is preliminary data.</text>
</comment>
<evidence type="ECO:0000259" key="2">
    <source>
        <dbReference type="PROSITE" id="PS50821"/>
    </source>
</evidence>
<dbReference type="Gene3D" id="3.40.50.2300">
    <property type="match status" value="1"/>
</dbReference>
<dbReference type="InterPro" id="IPR045246">
    <property type="entry name" value="Piwi_ago-like"/>
</dbReference>
<dbReference type="PROSITE" id="PS50822">
    <property type="entry name" value="PIWI"/>
    <property type="match status" value="1"/>
</dbReference>
<feature type="domain" description="Piwi" evidence="3">
    <location>
        <begin position="508"/>
        <end position="812"/>
    </location>
</feature>
<dbReference type="Pfam" id="PF16488">
    <property type="entry name" value="ArgoL2"/>
    <property type="match status" value="1"/>
</dbReference>
<sequence>MTTHLEKQLEKITVKEGVAPRPGIGNLGQKVNLRANHLKISKFPNLKLYLYNYNVTSSSGRTIGKKVRWKVFEEIKKQKKFGKSLPIFNWNDMIYSSTKLFLEQDEFELPLPPSEPAGKITTFKIKIKFKEEFSLQHIKDFMESKQAWNKNVQTCMNALNAYLNYKVRTNYVSLGRGIYASNNNRVILSGGAELRQGHCQSLRVGWNDLTVNVDVCSGIFCPPGNVVDIAAGILNRRKDDLRRGIDDRDRRMLAKALKTLRIRVLHRGDNKRSIYSIDDLSKDSADNIKFRDEEERETSVTQFFAKKYGMRLAFGSLPCIKVSKNCFPLEVCEILPDQPFKGDITDNGRADMIKFTCVKPRERFQSIRDAIHNVFRYGQDENLRSINMGVDTEMIVVEGRVLPPVSISFNKDRGQQNQKVDTGRWNFVSQVIQDGKKLTNWSILALSGDHQNAIAQFGRQLTETLNKKGMNIVNQPAVVIFNQHGDIKRGLTQAAERARMNKDEPVQLVLVVMRERSRLYSDIKRIAETELSIRTQCVLNKNIRKPKGFEQFCVNVGLKINAKLGGRNYSLSTGQIDFVSSVPTMIFGADVYHSGVHEQHMPSIASVCASMDAAATIYSGRYSMNKEPRNETIEELDLMVIDLLKAFRAKNGRLPQRILFYRDGVSEGQFRKVMEVEVDMLRKAFKGGYGDNPPKLTFIIVQKRHHTRFEPTNQRDSDRGNCRPGTVVDTGIVVKQEFDFCKVLQSHASLLGTGRPTHYRVLVDDNKFKADDFQSLTNKLCYLNARCTSSISIVTPAYYAHLICNRARHYTVWQGESSSEGSATCASVSKPLTNLMYFL</sequence>
<dbReference type="PANTHER" id="PTHR22891">
    <property type="entry name" value="EUKARYOTIC TRANSLATION INITIATION FACTOR 2C"/>
    <property type="match status" value="1"/>
</dbReference>
<feature type="domain" description="PAZ" evidence="2">
    <location>
        <begin position="225"/>
        <end position="336"/>
    </location>
</feature>
<reference evidence="4 5" key="2">
    <citation type="submission" date="2017-10" db="EMBL/GenBank/DDBJ databases">
        <title>Genome analyses suggest a sexual origin of heterokaryosis in a supposedly ancient asexual fungus.</title>
        <authorList>
            <person name="Corradi N."/>
            <person name="Sedzielewska K."/>
            <person name="Noel J."/>
            <person name="Charron P."/>
            <person name="Farinelli L."/>
            <person name="Marton T."/>
            <person name="Kruger M."/>
            <person name="Pelin A."/>
            <person name="Brachmann A."/>
            <person name="Corradi N."/>
        </authorList>
    </citation>
    <scope>NUCLEOTIDE SEQUENCE [LARGE SCALE GENOMIC DNA]</scope>
    <source>
        <strain evidence="4 5">A1</strain>
    </source>
</reference>
<dbReference type="Gene3D" id="2.170.260.10">
    <property type="entry name" value="paz domain"/>
    <property type="match status" value="1"/>
</dbReference>
<dbReference type="PROSITE" id="PS50821">
    <property type="entry name" value="PAZ"/>
    <property type="match status" value="1"/>
</dbReference>
<protein>
    <submittedName>
        <fullName evidence="4">Piwi-domain-containing protein</fullName>
    </submittedName>
</protein>
<dbReference type="VEuPathDB" id="FungiDB:RhiirA1_455656"/>
<accession>A0A2N0S2D5</accession>
<dbReference type="Proteomes" id="UP000232688">
    <property type="component" value="Unassembled WGS sequence"/>
</dbReference>
<dbReference type="VEuPathDB" id="FungiDB:RhiirFUN_023789"/>
<dbReference type="InterPro" id="IPR036397">
    <property type="entry name" value="RNaseH_sf"/>
</dbReference>
<dbReference type="SMART" id="SM00950">
    <property type="entry name" value="Piwi"/>
    <property type="match status" value="1"/>
</dbReference>
<dbReference type="VEuPathDB" id="FungiDB:FUN_003113"/>
<dbReference type="SUPFAM" id="SSF53098">
    <property type="entry name" value="Ribonuclease H-like"/>
    <property type="match status" value="1"/>
</dbReference>
<evidence type="ECO:0000259" key="3">
    <source>
        <dbReference type="PROSITE" id="PS50822"/>
    </source>
</evidence>
<dbReference type="Pfam" id="PF02171">
    <property type="entry name" value="Piwi"/>
    <property type="match status" value="1"/>
</dbReference>
<dbReference type="InterPro" id="IPR032474">
    <property type="entry name" value="Argonaute_N"/>
</dbReference>
<evidence type="ECO:0000313" key="5">
    <source>
        <dbReference type="Proteomes" id="UP000232688"/>
    </source>
</evidence>
<dbReference type="Gene3D" id="3.30.420.10">
    <property type="entry name" value="Ribonuclease H-like superfamily/Ribonuclease H"/>
    <property type="match status" value="1"/>
</dbReference>
<comment type="similarity">
    <text evidence="1">Belongs to the argonaute family.</text>
</comment>
<name>A0A2N0S2D5_9GLOM</name>
<dbReference type="InterPro" id="IPR014811">
    <property type="entry name" value="ArgoL1"/>
</dbReference>